<evidence type="ECO:0000256" key="3">
    <source>
        <dbReference type="ARBA" id="ARBA00022737"/>
    </source>
</evidence>
<keyword evidence="3" id="KW-0677">Repeat</keyword>
<comment type="subcellular location">
    <subcellularLocation>
        <location evidence="1">Membrane</location>
        <topology evidence="1">Single-pass membrane protein</topology>
    </subcellularLocation>
</comment>
<keyword evidence="10" id="KW-1185">Reference proteome</keyword>
<evidence type="ECO:0000256" key="2">
    <source>
        <dbReference type="ARBA" id="ARBA00022692"/>
    </source>
</evidence>
<evidence type="ECO:0000256" key="4">
    <source>
        <dbReference type="ARBA" id="ARBA00022803"/>
    </source>
</evidence>
<dbReference type="SMART" id="SM00028">
    <property type="entry name" value="TPR"/>
    <property type="match status" value="4"/>
</dbReference>
<dbReference type="Pfam" id="PF14559">
    <property type="entry name" value="TPR_19"/>
    <property type="match status" value="1"/>
</dbReference>
<dbReference type="GO" id="GO:0030150">
    <property type="term" value="P:protein import into mitochondrial matrix"/>
    <property type="evidence" value="ECO:0007669"/>
    <property type="project" value="TreeGrafter"/>
</dbReference>
<keyword evidence="2" id="KW-0812">Transmembrane</keyword>
<dbReference type="GO" id="GO:0030943">
    <property type="term" value="F:mitochondrion targeting sequence binding"/>
    <property type="evidence" value="ECO:0007669"/>
    <property type="project" value="TreeGrafter"/>
</dbReference>
<dbReference type="SUPFAM" id="SSF48452">
    <property type="entry name" value="TPR-like"/>
    <property type="match status" value="2"/>
</dbReference>
<dbReference type="EMBL" id="RAWE01000165">
    <property type="protein sequence ID" value="RKG97734.1"/>
    <property type="molecule type" value="Genomic_DNA"/>
</dbReference>
<keyword evidence="4 8" id="KW-0802">TPR repeat</keyword>
<dbReference type="Proteomes" id="UP000268313">
    <property type="component" value="Unassembled WGS sequence"/>
</dbReference>
<keyword evidence="5" id="KW-1133">Transmembrane helix</keyword>
<dbReference type="GO" id="GO:0008320">
    <property type="term" value="F:protein transmembrane transporter activity"/>
    <property type="evidence" value="ECO:0007669"/>
    <property type="project" value="TreeGrafter"/>
</dbReference>
<evidence type="ECO:0000256" key="8">
    <source>
        <dbReference type="PROSITE-ProRule" id="PRU00339"/>
    </source>
</evidence>
<protein>
    <submittedName>
        <fullName evidence="9">Uncharacterized protein</fullName>
    </submittedName>
</protein>
<sequence length="430" mass="47368">MSTDGPGGRRRTAWRDLPCIALRGAHLPWGVSVLNPVPRHETLFKAGDLEGARREALKAQERNASDWRAMLTLARLALVDGEEALAESLLLGVTRAGAAARTEARLVTAALHTRRGEWPQALDLYRALTAEPEPPTEAFFGLGYVWMEQGDATAAYPALSQAVSREPRVALHHFQLARALFLLDRMEEAFAHLEKSLHLDPWHAPSYLVFARALEAGGELEAAEDLLRQGQKAVPDDVGLLKALSDVRLARGNVRGAVSAAEARVRVEPEGVAALGHLARLRVTERRFLEALELCHQLESRGLSTGLSRSAEALVFESLEPPDVERALAAWREAVRLSPDDWMPAWRLGLLLLRQGEAGPPEAAAPARESLEEAHRRAPHRPEPVLSLARVEVWLGARDAAKERLTVLLRRPSLEPEWREHAEALLSELG</sequence>
<keyword evidence="6" id="KW-0472">Membrane</keyword>
<evidence type="ECO:0000313" key="9">
    <source>
        <dbReference type="EMBL" id="RKG97734.1"/>
    </source>
</evidence>
<dbReference type="AlphaFoldDB" id="A0A3A8JZU3"/>
<comment type="similarity">
    <text evidence="7">Belongs to the Tom70 family.</text>
</comment>
<evidence type="ECO:0000256" key="5">
    <source>
        <dbReference type="ARBA" id="ARBA00022989"/>
    </source>
</evidence>
<evidence type="ECO:0000313" key="10">
    <source>
        <dbReference type="Proteomes" id="UP000268313"/>
    </source>
</evidence>
<feature type="repeat" description="TPR" evidence="8">
    <location>
        <begin position="170"/>
        <end position="203"/>
    </location>
</feature>
<dbReference type="OrthoDB" id="5494339at2"/>
<accession>A0A3A8JZU3</accession>
<dbReference type="PROSITE" id="PS50005">
    <property type="entry name" value="TPR"/>
    <property type="match status" value="2"/>
</dbReference>
<evidence type="ECO:0000256" key="1">
    <source>
        <dbReference type="ARBA" id="ARBA00004167"/>
    </source>
</evidence>
<dbReference type="InterPro" id="IPR019734">
    <property type="entry name" value="TPR_rpt"/>
</dbReference>
<organism evidence="9 10">
    <name type="scientific">Corallococcus carmarthensis</name>
    <dbReference type="NCBI Taxonomy" id="2316728"/>
    <lineage>
        <taxon>Bacteria</taxon>
        <taxon>Pseudomonadati</taxon>
        <taxon>Myxococcota</taxon>
        <taxon>Myxococcia</taxon>
        <taxon>Myxococcales</taxon>
        <taxon>Cystobacterineae</taxon>
        <taxon>Myxococcaceae</taxon>
        <taxon>Corallococcus</taxon>
    </lineage>
</organism>
<evidence type="ECO:0000256" key="7">
    <source>
        <dbReference type="ARBA" id="ARBA00038030"/>
    </source>
</evidence>
<dbReference type="GO" id="GO:0016020">
    <property type="term" value="C:membrane"/>
    <property type="evidence" value="ECO:0007669"/>
    <property type="project" value="UniProtKB-SubCell"/>
</dbReference>
<dbReference type="InterPro" id="IPR011990">
    <property type="entry name" value="TPR-like_helical_dom_sf"/>
</dbReference>
<dbReference type="Pfam" id="PF13432">
    <property type="entry name" value="TPR_16"/>
    <property type="match status" value="2"/>
</dbReference>
<gene>
    <name evidence="9" type="ORF">D7X32_31735</name>
</gene>
<dbReference type="PANTHER" id="PTHR46208">
    <property type="entry name" value="MITOCHONDRIAL IMPORT RECEPTOR SUBUNIT TOM70"/>
    <property type="match status" value="1"/>
</dbReference>
<comment type="caution">
    <text evidence="9">The sequence shown here is derived from an EMBL/GenBank/DDBJ whole genome shotgun (WGS) entry which is preliminary data.</text>
</comment>
<feature type="repeat" description="TPR" evidence="8">
    <location>
        <begin position="136"/>
        <end position="169"/>
    </location>
</feature>
<reference evidence="10" key="1">
    <citation type="submission" date="2018-09" db="EMBL/GenBank/DDBJ databases">
        <authorList>
            <person name="Livingstone P.G."/>
            <person name="Whitworth D.E."/>
        </authorList>
    </citation>
    <scope>NUCLEOTIDE SEQUENCE [LARGE SCALE GENOMIC DNA]</scope>
    <source>
        <strain evidence="10">CA043D</strain>
    </source>
</reference>
<name>A0A3A8JZU3_9BACT</name>
<dbReference type="Gene3D" id="1.25.40.10">
    <property type="entry name" value="Tetratricopeptide repeat domain"/>
    <property type="match status" value="2"/>
</dbReference>
<dbReference type="PANTHER" id="PTHR46208:SF1">
    <property type="entry name" value="MITOCHONDRIAL IMPORT RECEPTOR SUBUNIT TOM70"/>
    <property type="match status" value="1"/>
</dbReference>
<proteinExistence type="inferred from homology"/>
<evidence type="ECO:0000256" key="6">
    <source>
        <dbReference type="ARBA" id="ARBA00023136"/>
    </source>
</evidence>